<accession>A0ABP7C2A1</accession>
<organism evidence="10 11">
    <name type="scientific">Arthrobacter ginkgonis</name>
    <dbReference type="NCBI Taxonomy" id="1630594"/>
    <lineage>
        <taxon>Bacteria</taxon>
        <taxon>Bacillati</taxon>
        <taxon>Actinomycetota</taxon>
        <taxon>Actinomycetes</taxon>
        <taxon>Micrococcales</taxon>
        <taxon>Micrococcaceae</taxon>
        <taxon>Arthrobacter</taxon>
    </lineage>
</organism>
<dbReference type="InterPro" id="IPR000620">
    <property type="entry name" value="EamA_dom"/>
</dbReference>
<dbReference type="RefSeq" id="WP_345149014.1">
    <property type="nucleotide sequence ID" value="NZ_BAABEO010000008.1"/>
</dbReference>
<feature type="transmembrane region" description="Helical" evidence="8">
    <location>
        <begin position="259"/>
        <end position="283"/>
    </location>
</feature>
<dbReference type="Proteomes" id="UP001500752">
    <property type="component" value="Unassembled WGS sequence"/>
</dbReference>
<proteinExistence type="inferred from homology"/>
<keyword evidence="11" id="KW-1185">Reference proteome</keyword>
<evidence type="ECO:0000313" key="11">
    <source>
        <dbReference type="Proteomes" id="UP001500752"/>
    </source>
</evidence>
<sequence>MAFSPAPDHPAVPARSAGAVDAGSERRSGLLLGLGAYGMWGLLPLYFALLAPAGPVEIVAVRVLWSVVFCVLLIAAGRQWRALGAVLRNRAAMLKLSLAALLIAGNWLAFTFAVLAGHALEASLGYFINPLIVVLLGVVFLKERLNRVQWTAMGIGLAAVLVLTFAYGAPPWIALILAGTFGLYGLVKKKVGTNVGALAGLTVETAALAPLAAVAMVWLGATGAATAATHGPAHFWLLAAGGVITALPLILFSGAARRLPLSVVGMLQYVAPVMQFLLALLVFHEEMPAERWAGFGLIWVALLLLSADMVRGVRASARPRRRRDSVTAGHAPSA</sequence>
<dbReference type="PANTHER" id="PTHR22911">
    <property type="entry name" value="ACYL-MALONYL CONDENSING ENZYME-RELATED"/>
    <property type="match status" value="1"/>
</dbReference>
<evidence type="ECO:0000256" key="3">
    <source>
        <dbReference type="ARBA" id="ARBA00022448"/>
    </source>
</evidence>
<feature type="transmembrane region" description="Helical" evidence="8">
    <location>
        <begin position="295"/>
        <end position="313"/>
    </location>
</feature>
<feature type="transmembrane region" description="Helical" evidence="8">
    <location>
        <begin position="199"/>
        <end position="221"/>
    </location>
</feature>
<feature type="domain" description="EamA" evidence="9">
    <location>
        <begin position="28"/>
        <end position="164"/>
    </location>
</feature>
<dbReference type="Pfam" id="PF00892">
    <property type="entry name" value="EamA"/>
    <property type="match status" value="1"/>
</dbReference>
<feature type="transmembrane region" description="Helical" evidence="8">
    <location>
        <begin position="98"/>
        <end position="117"/>
    </location>
</feature>
<evidence type="ECO:0000256" key="5">
    <source>
        <dbReference type="ARBA" id="ARBA00022692"/>
    </source>
</evidence>
<evidence type="ECO:0000259" key="9">
    <source>
        <dbReference type="Pfam" id="PF00892"/>
    </source>
</evidence>
<dbReference type="NCBIfam" id="TIGR00688">
    <property type="entry name" value="rarD"/>
    <property type="match status" value="1"/>
</dbReference>
<feature type="transmembrane region" description="Helical" evidence="8">
    <location>
        <begin position="59"/>
        <end position="77"/>
    </location>
</feature>
<evidence type="ECO:0000256" key="7">
    <source>
        <dbReference type="ARBA" id="ARBA00023136"/>
    </source>
</evidence>
<feature type="transmembrane region" description="Helical" evidence="8">
    <location>
        <begin position="233"/>
        <end position="252"/>
    </location>
</feature>
<dbReference type="EMBL" id="BAABEO010000008">
    <property type="protein sequence ID" value="GAA3674149.1"/>
    <property type="molecule type" value="Genomic_DNA"/>
</dbReference>
<feature type="transmembrane region" description="Helical" evidence="8">
    <location>
        <begin position="123"/>
        <end position="141"/>
    </location>
</feature>
<keyword evidence="7 8" id="KW-0472">Membrane</keyword>
<name>A0ABP7C2A1_9MICC</name>
<keyword evidence="3" id="KW-0813">Transport</keyword>
<feature type="transmembrane region" description="Helical" evidence="8">
    <location>
        <begin position="172"/>
        <end position="187"/>
    </location>
</feature>
<evidence type="ECO:0000256" key="2">
    <source>
        <dbReference type="ARBA" id="ARBA00007362"/>
    </source>
</evidence>
<evidence type="ECO:0000256" key="6">
    <source>
        <dbReference type="ARBA" id="ARBA00022989"/>
    </source>
</evidence>
<dbReference type="PANTHER" id="PTHR22911:SF137">
    <property type="entry name" value="SOLUTE CARRIER FAMILY 35 MEMBER G2-RELATED"/>
    <property type="match status" value="1"/>
</dbReference>
<dbReference type="Gene3D" id="1.10.3730.20">
    <property type="match status" value="1"/>
</dbReference>
<keyword evidence="5 8" id="KW-0812">Transmembrane</keyword>
<comment type="similarity">
    <text evidence="2">Belongs to the EamA transporter family.</text>
</comment>
<protein>
    <submittedName>
        <fullName evidence="10">EamA family transporter RarD</fullName>
    </submittedName>
</protein>
<evidence type="ECO:0000256" key="4">
    <source>
        <dbReference type="ARBA" id="ARBA00022475"/>
    </source>
</evidence>
<reference evidence="11" key="1">
    <citation type="journal article" date="2019" name="Int. J. Syst. Evol. Microbiol.">
        <title>The Global Catalogue of Microorganisms (GCM) 10K type strain sequencing project: providing services to taxonomists for standard genome sequencing and annotation.</title>
        <authorList>
            <consortium name="The Broad Institute Genomics Platform"/>
            <consortium name="The Broad Institute Genome Sequencing Center for Infectious Disease"/>
            <person name="Wu L."/>
            <person name="Ma J."/>
        </authorList>
    </citation>
    <scope>NUCLEOTIDE SEQUENCE [LARGE SCALE GENOMIC DNA]</scope>
    <source>
        <strain evidence="11">JCM 30742</strain>
    </source>
</reference>
<dbReference type="SUPFAM" id="SSF103481">
    <property type="entry name" value="Multidrug resistance efflux transporter EmrE"/>
    <property type="match status" value="2"/>
</dbReference>
<evidence type="ECO:0000256" key="8">
    <source>
        <dbReference type="SAM" id="Phobius"/>
    </source>
</evidence>
<feature type="transmembrane region" description="Helical" evidence="8">
    <location>
        <begin position="148"/>
        <end position="166"/>
    </location>
</feature>
<feature type="transmembrane region" description="Helical" evidence="8">
    <location>
        <begin position="30"/>
        <end position="53"/>
    </location>
</feature>
<keyword evidence="4" id="KW-1003">Cell membrane</keyword>
<evidence type="ECO:0000256" key="1">
    <source>
        <dbReference type="ARBA" id="ARBA00004651"/>
    </source>
</evidence>
<keyword evidence="6 8" id="KW-1133">Transmembrane helix</keyword>
<comment type="caution">
    <text evidence="10">The sequence shown here is derived from an EMBL/GenBank/DDBJ whole genome shotgun (WGS) entry which is preliminary data.</text>
</comment>
<dbReference type="InterPro" id="IPR037185">
    <property type="entry name" value="EmrE-like"/>
</dbReference>
<comment type="subcellular location">
    <subcellularLocation>
        <location evidence="1">Cell membrane</location>
        <topology evidence="1">Multi-pass membrane protein</topology>
    </subcellularLocation>
</comment>
<evidence type="ECO:0000313" key="10">
    <source>
        <dbReference type="EMBL" id="GAA3674149.1"/>
    </source>
</evidence>
<gene>
    <name evidence="10" type="primary">rarD</name>
    <name evidence="10" type="ORF">GCM10023081_10640</name>
</gene>
<dbReference type="InterPro" id="IPR004626">
    <property type="entry name" value="RarD"/>
</dbReference>